<dbReference type="AlphaFoldDB" id="A0A5S5AUP2"/>
<name>A0A5S5AUP2_9FIRM</name>
<organism evidence="2 3">
    <name type="scientific">Thermosediminibacter litoriperuensis</name>
    <dbReference type="NCBI Taxonomy" id="291989"/>
    <lineage>
        <taxon>Bacteria</taxon>
        <taxon>Bacillati</taxon>
        <taxon>Bacillota</taxon>
        <taxon>Clostridia</taxon>
        <taxon>Thermosediminibacterales</taxon>
        <taxon>Thermosediminibacteraceae</taxon>
        <taxon>Thermosediminibacter</taxon>
    </lineage>
</organism>
<dbReference type="RefSeq" id="WP_148866862.1">
    <property type="nucleotide sequence ID" value="NZ_VNHO01000009.1"/>
</dbReference>
<evidence type="ECO:0000256" key="1">
    <source>
        <dbReference type="SAM" id="MobiDB-lite"/>
    </source>
</evidence>
<sequence>MNKEELEKALKELEEQESLIKNELKKHETNAEGEGARNSEKEAVSITAVGKKFLRQAIATGNLKEALNKISNSIDLTKSALESFSQITEKAQMKLEGKNLEYTTQDGTILPADKWIPLFLSLMKTEEFQHLMANFLYAIVK</sequence>
<accession>A0A5S5AUP2</accession>
<keyword evidence="3" id="KW-1185">Reference proteome</keyword>
<feature type="region of interest" description="Disordered" evidence="1">
    <location>
        <begin position="21"/>
        <end position="41"/>
    </location>
</feature>
<comment type="caution">
    <text evidence="2">The sequence shown here is derived from an EMBL/GenBank/DDBJ whole genome shotgun (WGS) entry which is preliminary data.</text>
</comment>
<dbReference type="Proteomes" id="UP000322294">
    <property type="component" value="Unassembled WGS sequence"/>
</dbReference>
<dbReference type="OrthoDB" id="1729897at2"/>
<evidence type="ECO:0000313" key="3">
    <source>
        <dbReference type="Proteomes" id="UP000322294"/>
    </source>
</evidence>
<protein>
    <submittedName>
        <fullName evidence="2">Uncharacterized protein</fullName>
    </submittedName>
</protein>
<gene>
    <name evidence="2" type="ORF">LZ11_01084</name>
</gene>
<proteinExistence type="predicted"/>
<dbReference type="EMBL" id="VNHO01000009">
    <property type="protein sequence ID" value="TYP56161.1"/>
    <property type="molecule type" value="Genomic_DNA"/>
</dbReference>
<evidence type="ECO:0000313" key="2">
    <source>
        <dbReference type="EMBL" id="TYP56161.1"/>
    </source>
</evidence>
<reference evidence="2 3" key="1">
    <citation type="submission" date="2019-07" db="EMBL/GenBank/DDBJ databases">
        <title>Genomic Encyclopedia of Type Strains, Phase I: the one thousand microbial genomes (KMG-I) project.</title>
        <authorList>
            <person name="Kyrpides N."/>
        </authorList>
    </citation>
    <scope>NUCLEOTIDE SEQUENCE [LARGE SCALE GENOMIC DNA]</scope>
    <source>
        <strain evidence="2 3">DSM 16647</strain>
    </source>
</reference>